<evidence type="ECO:0000313" key="2">
    <source>
        <dbReference type="Proteomes" id="UP001209540"/>
    </source>
</evidence>
<dbReference type="InterPro" id="IPR016181">
    <property type="entry name" value="Acyl_CoA_acyltransferase"/>
</dbReference>
<dbReference type="EMBL" id="JAIXMP010000011">
    <property type="protein sequence ID" value="KAI9264887.1"/>
    <property type="molecule type" value="Genomic_DNA"/>
</dbReference>
<dbReference type="AlphaFoldDB" id="A0AAD5K1H9"/>
<reference evidence="1" key="1">
    <citation type="journal article" date="2022" name="IScience">
        <title>Evolution of zygomycete secretomes and the origins of terrestrial fungal ecologies.</title>
        <authorList>
            <person name="Chang Y."/>
            <person name="Wang Y."/>
            <person name="Mondo S."/>
            <person name="Ahrendt S."/>
            <person name="Andreopoulos W."/>
            <person name="Barry K."/>
            <person name="Beard J."/>
            <person name="Benny G.L."/>
            <person name="Blankenship S."/>
            <person name="Bonito G."/>
            <person name="Cuomo C."/>
            <person name="Desiro A."/>
            <person name="Gervers K.A."/>
            <person name="Hundley H."/>
            <person name="Kuo A."/>
            <person name="LaButti K."/>
            <person name="Lang B.F."/>
            <person name="Lipzen A."/>
            <person name="O'Donnell K."/>
            <person name="Pangilinan J."/>
            <person name="Reynolds N."/>
            <person name="Sandor L."/>
            <person name="Smith M.E."/>
            <person name="Tsang A."/>
            <person name="Grigoriev I.V."/>
            <person name="Stajich J.E."/>
            <person name="Spatafora J.W."/>
        </authorList>
    </citation>
    <scope>NUCLEOTIDE SEQUENCE</scope>
    <source>
        <strain evidence="1">RSA 2281</strain>
    </source>
</reference>
<accession>A0AAD5K1H9</accession>
<gene>
    <name evidence="1" type="ORF">BDA99DRAFT_536383</name>
</gene>
<organism evidence="1 2">
    <name type="scientific">Phascolomyces articulosus</name>
    <dbReference type="NCBI Taxonomy" id="60185"/>
    <lineage>
        <taxon>Eukaryota</taxon>
        <taxon>Fungi</taxon>
        <taxon>Fungi incertae sedis</taxon>
        <taxon>Mucoromycota</taxon>
        <taxon>Mucoromycotina</taxon>
        <taxon>Mucoromycetes</taxon>
        <taxon>Mucorales</taxon>
        <taxon>Lichtheimiaceae</taxon>
        <taxon>Phascolomyces</taxon>
    </lineage>
</organism>
<reference evidence="1" key="2">
    <citation type="submission" date="2023-02" db="EMBL/GenBank/DDBJ databases">
        <authorList>
            <consortium name="DOE Joint Genome Institute"/>
            <person name="Mondo S.J."/>
            <person name="Chang Y."/>
            <person name="Wang Y."/>
            <person name="Ahrendt S."/>
            <person name="Andreopoulos W."/>
            <person name="Barry K."/>
            <person name="Beard J."/>
            <person name="Benny G.L."/>
            <person name="Blankenship S."/>
            <person name="Bonito G."/>
            <person name="Cuomo C."/>
            <person name="Desiro A."/>
            <person name="Gervers K.A."/>
            <person name="Hundley H."/>
            <person name="Kuo A."/>
            <person name="LaButti K."/>
            <person name="Lang B.F."/>
            <person name="Lipzen A."/>
            <person name="O'Donnell K."/>
            <person name="Pangilinan J."/>
            <person name="Reynolds N."/>
            <person name="Sandor L."/>
            <person name="Smith M.W."/>
            <person name="Tsang A."/>
            <person name="Grigoriev I.V."/>
            <person name="Stajich J.E."/>
            <person name="Spatafora J.W."/>
        </authorList>
    </citation>
    <scope>NUCLEOTIDE SEQUENCE</scope>
    <source>
        <strain evidence="1">RSA 2281</strain>
    </source>
</reference>
<evidence type="ECO:0000313" key="1">
    <source>
        <dbReference type="EMBL" id="KAI9264887.1"/>
    </source>
</evidence>
<name>A0AAD5K1H9_9FUNG</name>
<dbReference type="Gene3D" id="3.40.630.30">
    <property type="match status" value="1"/>
</dbReference>
<dbReference type="Proteomes" id="UP001209540">
    <property type="component" value="Unassembled WGS sequence"/>
</dbReference>
<dbReference type="SUPFAM" id="SSF55729">
    <property type="entry name" value="Acyl-CoA N-acyltransferases (Nat)"/>
    <property type="match status" value="1"/>
</dbReference>
<sequence>MVDESMRNKLEIQQQTNRSTELYYLHGGQISIKNVVTTNRVETEEIVQRIKKCNGASSSFSVLFIDKSFITSISADSGVGFMLYREGLKFVKQIGFVHSMIKVWETRPKSLHWYKRLGFRETGQVDVGTSYPPGCPETRNIGRIAIDMNLV</sequence>
<comment type="caution">
    <text evidence="1">The sequence shown here is derived from an EMBL/GenBank/DDBJ whole genome shotgun (WGS) entry which is preliminary data.</text>
</comment>
<keyword evidence="2" id="KW-1185">Reference proteome</keyword>
<protein>
    <submittedName>
        <fullName evidence="1">Uncharacterized protein</fullName>
    </submittedName>
</protein>
<proteinExistence type="predicted"/>